<organism evidence="5 6">
    <name type="scientific">Halococcus thailandensis JCM 13552</name>
    <dbReference type="NCBI Taxonomy" id="1227457"/>
    <lineage>
        <taxon>Archaea</taxon>
        <taxon>Methanobacteriati</taxon>
        <taxon>Methanobacteriota</taxon>
        <taxon>Stenosarchaea group</taxon>
        <taxon>Halobacteria</taxon>
        <taxon>Halobacteriales</taxon>
        <taxon>Halococcaceae</taxon>
        <taxon>Halococcus</taxon>
    </lineage>
</organism>
<dbReference type="GO" id="GO:0004022">
    <property type="term" value="F:alcohol dehydrogenase (NAD+) activity"/>
    <property type="evidence" value="ECO:0007669"/>
    <property type="project" value="TreeGrafter"/>
</dbReference>
<dbReference type="InterPro" id="IPR056798">
    <property type="entry name" value="ADH_Fe_C"/>
</dbReference>
<dbReference type="eggNOG" id="arCOG00984">
    <property type="taxonomic scope" value="Archaea"/>
</dbReference>
<feature type="compositionally biased region" description="Low complexity" evidence="2">
    <location>
        <begin position="1"/>
        <end position="13"/>
    </location>
</feature>
<dbReference type="Proteomes" id="UP000011680">
    <property type="component" value="Unassembled WGS sequence"/>
</dbReference>
<proteinExistence type="predicted"/>
<dbReference type="STRING" id="1227457.C451_15843"/>
<comment type="caution">
    <text evidence="5">The sequence shown here is derived from an EMBL/GenBank/DDBJ whole genome shotgun (WGS) entry which is preliminary data.</text>
</comment>
<evidence type="ECO:0000313" key="5">
    <source>
        <dbReference type="EMBL" id="EMA51181.1"/>
    </source>
</evidence>
<name>M0MZZ5_9EURY</name>
<evidence type="ECO:0000259" key="4">
    <source>
        <dbReference type="Pfam" id="PF25137"/>
    </source>
</evidence>
<dbReference type="PATRIC" id="fig|1227457.3.peg.3073"/>
<dbReference type="Pfam" id="PF25137">
    <property type="entry name" value="ADH_Fe_C"/>
    <property type="match status" value="1"/>
</dbReference>
<dbReference type="PANTHER" id="PTHR11496">
    <property type="entry name" value="ALCOHOL DEHYDROGENASE"/>
    <property type="match status" value="1"/>
</dbReference>
<keyword evidence="1" id="KW-0560">Oxidoreductase</keyword>
<dbReference type="CDD" id="cd14866">
    <property type="entry name" value="Fe-ADH-like"/>
    <property type="match status" value="1"/>
</dbReference>
<dbReference type="EMBL" id="AOMF01000166">
    <property type="protein sequence ID" value="EMA51181.1"/>
    <property type="molecule type" value="Genomic_DNA"/>
</dbReference>
<sequence length="445" mass="45416">MTVGDTGRTVGGVQPQQANVSTGQLREESGMDDDNAVPSRVTEPFRFAYDAPTLRCGRHSAGELGEELAARGLERALVVSGQTVGSTSAVIDPVRSGLDERLAGVFAETTAEKRLATAADGAERVRELDADCIVALGGGSSLDAAKQVSVLAARAAAADDDPAAVYDAAGAELTETGTLTVPETVVPIVAVPTTLAGADVSQGGGVAATPEGGLVDESVSGGLSDPALLPVAVVADSALFATTPDDVLAASAMNGFDKGIETLYASTATPVTDATAVRGLSLYQDGLLAFGDGTREPWVFDALARGSLLVQYGISRPDAGTLSLIHSLSHGLTRGNPIQQGTAHGIVAPHALDYLFEHVDGRRDLLADALGIIDADDTADAITTAVADVRDALGLPTRLRDVDGPEQDEFPAVAEAVLADGFMANVPADLNPTSEEIEAVLAAAW</sequence>
<reference evidence="5 6" key="1">
    <citation type="journal article" date="2014" name="PLoS Genet.">
        <title>Phylogenetically driven sequencing of extremely halophilic archaea reveals strategies for static and dynamic osmo-response.</title>
        <authorList>
            <person name="Becker E.A."/>
            <person name="Seitzer P.M."/>
            <person name="Tritt A."/>
            <person name="Larsen D."/>
            <person name="Krusor M."/>
            <person name="Yao A.I."/>
            <person name="Wu D."/>
            <person name="Madern D."/>
            <person name="Eisen J.A."/>
            <person name="Darling A.E."/>
            <person name="Facciotti M.T."/>
        </authorList>
    </citation>
    <scope>NUCLEOTIDE SEQUENCE [LARGE SCALE GENOMIC DNA]</scope>
    <source>
        <strain evidence="5 6">JCM 13552</strain>
    </source>
</reference>
<dbReference type="GO" id="GO:0046872">
    <property type="term" value="F:metal ion binding"/>
    <property type="evidence" value="ECO:0007669"/>
    <property type="project" value="InterPro"/>
</dbReference>
<dbReference type="Pfam" id="PF00465">
    <property type="entry name" value="Fe-ADH"/>
    <property type="match status" value="1"/>
</dbReference>
<feature type="region of interest" description="Disordered" evidence="2">
    <location>
        <begin position="1"/>
        <end position="37"/>
    </location>
</feature>
<keyword evidence="6" id="KW-1185">Reference proteome</keyword>
<evidence type="ECO:0000256" key="2">
    <source>
        <dbReference type="SAM" id="MobiDB-lite"/>
    </source>
</evidence>
<feature type="domain" description="Alcohol dehydrogenase iron-type/glycerol dehydrogenase GldA" evidence="3">
    <location>
        <begin position="53"/>
        <end position="236"/>
    </location>
</feature>
<feature type="domain" description="Fe-containing alcohol dehydrogenase-like C-terminal" evidence="4">
    <location>
        <begin position="249"/>
        <end position="445"/>
    </location>
</feature>
<evidence type="ECO:0000256" key="1">
    <source>
        <dbReference type="ARBA" id="ARBA00023002"/>
    </source>
</evidence>
<evidence type="ECO:0000259" key="3">
    <source>
        <dbReference type="Pfam" id="PF00465"/>
    </source>
</evidence>
<dbReference type="InterPro" id="IPR001670">
    <property type="entry name" value="ADH_Fe/GldA"/>
</dbReference>
<accession>M0MZZ5</accession>
<dbReference type="InterPro" id="IPR039697">
    <property type="entry name" value="Alcohol_dehydrogenase_Fe"/>
</dbReference>
<dbReference type="SUPFAM" id="SSF56796">
    <property type="entry name" value="Dehydroquinate synthase-like"/>
    <property type="match status" value="1"/>
</dbReference>
<dbReference type="PANTHER" id="PTHR11496:SF83">
    <property type="entry name" value="HYDROXYACID-OXOACID TRANSHYDROGENASE, MITOCHONDRIAL"/>
    <property type="match status" value="1"/>
</dbReference>
<evidence type="ECO:0000313" key="6">
    <source>
        <dbReference type="Proteomes" id="UP000011680"/>
    </source>
</evidence>
<dbReference type="Gene3D" id="3.40.50.1970">
    <property type="match status" value="1"/>
</dbReference>
<dbReference type="AlphaFoldDB" id="M0MZZ5"/>
<feature type="compositionally biased region" description="Polar residues" evidence="2">
    <location>
        <begin position="14"/>
        <end position="24"/>
    </location>
</feature>
<gene>
    <name evidence="5" type="ORF">C451_15843</name>
</gene>
<dbReference type="Gene3D" id="1.20.1090.10">
    <property type="entry name" value="Dehydroquinate synthase-like - alpha domain"/>
    <property type="match status" value="1"/>
</dbReference>
<protein>
    <submittedName>
        <fullName evidence="5">Alcohol dehydrogenase</fullName>
    </submittedName>
</protein>